<dbReference type="InterPro" id="IPR053728">
    <property type="entry name" value="Alginate_Permeability_Chnl"/>
</dbReference>
<feature type="domain" description="Alginate export" evidence="3">
    <location>
        <begin position="66"/>
        <end position="474"/>
    </location>
</feature>
<dbReference type="Gene3D" id="2.40.160.100">
    <property type="match status" value="1"/>
</dbReference>
<dbReference type="EMBL" id="BKCN01000004">
    <property type="protein sequence ID" value="GER03487.1"/>
    <property type="molecule type" value="Genomic_DNA"/>
</dbReference>
<evidence type="ECO:0000313" key="4">
    <source>
        <dbReference type="EMBL" id="GER03487.1"/>
    </source>
</evidence>
<evidence type="ECO:0000256" key="2">
    <source>
        <dbReference type="SAM" id="Phobius"/>
    </source>
</evidence>
<accession>A0A5A7N652</accession>
<sequence length="489" mass="55074">MFPHDQTGTRHAQNPSKLRPSRRLSSLALTTAISVLGVSFAFGALPAQAEDGKPFRIDEILDTPDWLTLSGEHRVRYATLHNQFRANLDENDEALSFRTLLKAEAKFGNISFVGEMQDSRAALTDENSAISRSDVNTVELLQGYMNLRLDDAVTPGSTLDVTIGRQTFDLGSRRLVARNRHRNAIQSYTGIRSLWKGADKSELTTFFLLPITTRPSDSDSVRRNASQFDEEDFDLRFWGAFYKRPDVFLGASAEFYIFGLNEDDDEERQTRNREIFTPGFRLIKADKPGQWDFDIENTLQFGTRRASTAVTDTEDLDVFAHFHHFEIGYTWKAPWSPRLDFEFDFASGESSTTDGDANRFDTLFGPRRSDFGPTGIFGILGRENLISPGLRISAKPNARTTGFISYRANWLDENNDTFARSGVRDASGQSGSFGGHQIEGRVRYWLLKDSVRLETGAAYFIEGNFLRNAPAASGNGDPLFFYTDITLRF</sequence>
<name>A0A5A7N652_9PROT</name>
<evidence type="ECO:0000259" key="3">
    <source>
        <dbReference type="Pfam" id="PF13372"/>
    </source>
</evidence>
<dbReference type="AlphaFoldDB" id="A0A5A7N652"/>
<dbReference type="Pfam" id="PF13372">
    <property type="entry name" value="Alginate_exp"/>
    <property type="match status" value="1"/>
</dbReference>
<feature type="region of interest" description="Disordered" evidence="1">
    <location>
        <begin position="1"/>
        <end position="21"/>
    </location>
</feature>
<protein>
    <recommendedName>
        <fullName evidence="3">Alginate export domain-containing protein</fullName>
    </recommendedName>
</protein>
<organism evidence="4 5">
    <name type="scientific">Iodidimonas nitroreducens</name>
    <dbReference type="NCBI Taxonomy" id="1236968"/>
    <lineage>
        <taxon>Bacteria</taxon>
        <taxon>Pseudomonadati</taxon>
        <taxon>Pseudomonadota</taxon>
        <taxon>Alphaproteobacteria</taxon>
        <taxon>Iodidimonadales</taxon>
        <taxon>Iodidimonadaceae</taxon>
        <taxon>Iodidimonas</taxon>
    </lineage>
</organism>
<keyword evidence="5" id="KW-1185">Reference proteome</keyword>
<reference evidence="4 5" key="1">
    <citation type="submission" date="2019-09" db="EMBL/GenBank/DDBJ databases">
        <title>NBRP : Genome information of microbial organism related human and environment.</title>
        <authorList>
            <person name="Hattori M."/>
            <person name="Oshima K."/>
            <person name="Inaba H."/>
            <person name="Suda W."/>
            <person name="Sakamoto M."/>
            <person name="Iino T."/>
            <person name="Kitahara M."/>
            <person name="Oshida Y."/>
            <person name="Iida T."/>
            <person name="Kudo T."/>
            <person name="Itoh T."/>
            <person name="Ohkuma M."/>
        </authorList>
    </citation>
    <scope>NUCLEOTIDE SEQUENCE [LARGE SCALE GENOMIC DNA]</scope>
    <source>
        <strain evidence="4 5">Q-1</strain>
    </source>
</reference>
<keyword evidence="2" id="KW-0472">Membrane</keyword>
<evidence type="ECO:0000313" key="5">
    <source>
        <dbReference type="Proteomes" id="UP000324996"/>
    </source>
</evidence>
<feature type="transmembrane region" description="Helical" evidence="2">
    <location>
        <begin position="24"/>
        <end position="45"/>
    </location>
</feature>
<dbReference type="Proteomes" id="UP000324996">
    <property type="component" value="Unassembled WGS sequence"/>
</dbReference>
<evidence type="ECO:0000256" key="1">
    <source>
        <dbReference type="SAM" id="MobiDB-lite"/>
    </source>
</evidence>
<dbReference type="InterPro" id="IPR025388">
    <property type="entry name" value="Alginate_export_dom"/>
</dbReference>
<keyword evidence="2" id="KW-0812">Transmembrane</keyword>
<proteinExistence type="predicted"/>
<gene>
    <name evidence="4" type="ORF">JCM17846_11690</name>
</gene>
<dbReference type="RefSeq" id="WP_052370939.1">
    <property type="nucleotide sequence ID" value="NZ_BKCN01000004.1"/>
</dbReference>
<keyword evidence="2" id="KW-1133">Transmembrane helix</keyword>
<comment type="caution">
    <text evidence="4">The sequence shown here is derived from an EMBL/GenBank/DDBJ whole genome shotgun (WGS) entry which is preliminary data.</text>
</comment>